<sequence length="298" mass="32343">MDSMSSPLWVQPSAWPESGYGQEEYTPTERSSYYEDAYVHPGLAGDYASVDPYAYLPDLTNSPSISSSDASVYSGPNGRYHGDTGPYLQSSVSRSRSRSQVVDDGKLEDVRGAIANMNLDHDPNYHDSSIDPHDNGSMPPPTWTSRDTASGKASSSKKRTKSSTKEARLAKDTYQDAAYADDSAYESNQVDDTYEVDPGADTDAMFAEAEENVMEGDWRGIRPHATNPNRKSVDVLRRSEAINEKAVAAALKAITTATRSRRPAASSRTGSKHVSSSSSSSSKAHKSSSSHRKSFLFG</sequence>
<dbReference type="Proteomes" id="UP001283341">
    <property type="component" value="Unassembled WGS sequence"/>
</dbReference>
<evidence type="ECO:0000313" key="2">
    <source>
        <dbReference type="EMBL" id="KAK3313595.1"/>
    </source>
</evidence>
<feature type="compositionally biased region" description="Basic and acidic residues" evidence="1">
    <location>
        <begin position="119"/>
        <end position="134"/>
    </location>
</feature>
<feature type="region of interest" description="Disordered" evidence="1">
    <location>
        <begin position="64"/>
        <end position="175"/>
    </location>
</feature>
<comment type="caution">
    <text evidence="2">The sequence shown here is derived from an EMBL/GenBank/DDBJ whole genome shotgun (WGS) entry which is preliminary data.</text>
</comment>
<dbReference type="EMBL" id="JAUEDM010000007">
    <property type="protein sequence ID" value="KAK3313595.1"/>
    <property type="molecule type" value="Genomic_DNA"/>
</dbReference>
<reference evidence="2" key="1">
    <citation type="journal article" date="2023" name="Mol. Phylogenet. Evol.">
        <title>Genome-scale phylogeny and comparative genomics of the fungal order Sordariales.</title>
        <authorList>
            <person name="Hensen N."/>
            <person name="Bonometti L."/>
            <person name="Westerberg I."/>
            <person name="Brannstrom I.O."/>
            <person name="Guillou S."/>
            <person name="Cros-Aarteil S."/>
            <person name="Calhoun S."/>
            <person name="Haridas S."/>
            <person name="Kuo A."/>
            <person name="Mondo S."/>
            <person name="Pangilinan J."/>
            <person name="Riley R."/>
            <person name="LaButti K."/>
            <person name="Andreopoulos B."/>
            <person name="Lipzen A."/>
            <person name="Chen C."/>
            <person name="Yan M."/>
            <person name="Daum C."/>
            <person name="Ng V."/>
            <person name="Clum A."/>
            <person name="Steindorff A."/>
            <person name="Ohm R.A."/>
            <person name="Martin F."/>
            <person name="Silar P."/>
            <person name="Natvig D.O."/>
            <person name="Lalanne C."/>
            <person name="Gautier V."/>
            <person name="Ament-Velasquez S.L."/>
            <person name="Kruys A."/>
            <person name="Hutchinson M.I."/>
            <person name="Powell A.J."/>
            <person name="Barry K."/>
            <person name="Miller A.N."/>
            <person name="Grigoriev I.V."/>
            <person name="Debuchy R."/>
            <person name="Gladieux P."/>
            <person name="Hiltunen Thoren M."/>
            <person name="Johannesson H."/>
        </authorList>
    </citation>
    <scope>NUCLEOTIDE SEQUENCE</scope>
    <source>
        <strain evidence="2">CBS 118394</strain>
    </source>
</reference>
<organism evidence="2 3">
    <name type="scientific">Apodospora peruviana</name>
    <dbReference type="NCBI Taxonomy" id="516989"/>
    <lineage>
        <taxon>Eukaryota</taxon>
        <taxon>Fungi</taxon>
        <taxon>Dikarya</taxon>
        <taxon>Ascomycota</taxon>
        <taxon>Pezizomycotina</taxon>
        <taxon>Sordariomycetes</taxon>
        <taxon>Sordariomycetidae</taxon>
        <taxon>Sordariales</taxon>
        <taxon>Lasiosphaeriaceae</taxon>
        <taxon>Apodospora</taxon>
    </lineage>
</organism>
<feature type="region of interest" description="Disordered" evidence="1">
    <location>
        <begin position="1"/>
        <end position="28"/>
    </location>
</feature>
<gene>
    <name evidence="2" type="ORF">B0H66DRAFT_536854</name>
</gene>
<accession>A0AAE0LZR9</accession>
<feature type="compositionally biased region" description="Basic residues" evidence="1">
    <location>
        <begin position="283"/>
        <end position="298"/>
    </location>
</feature>
<keyword evidence="3" id="KW-1185">Reference proteome</keyword>
<protein>
    <submittedName>
        <fullName evidence="2">Uncharacterized protein</fullName>
    </submittedName>
</protein>
<reference evidence="2" key="2">
    <citation type="submission" date="2023-06" db="EMBL/GenBank/DDBJ databases">
        <authorList>
            <consortium name="Lawrence Berkeley National Laboratory"/>
            <person name="Haridas S."/>
            <person name="Hensen N."/>
            <person name="Bonometti L."/>
            <person name="Westerberg I."/>
            <person name="Brannstrom I.O."/>
            <person name="Guillou S."/>
            <person name="Cros-Aarteil S."/>
            <person name="Calhoun S."/>
            <person name="Kuo A."/>
            <person name="Mondo S."/>
            <person name="Pangilinan J."/>
            <person name="Riley R."/>
            <person name="Labutti K."/>
            <person name="Andreopoulos B."/>
            <person name="Lipzen A."/>
            <person name="Chen C."/>
            <person name="Yanf M."/>
            <person name="Daum C."/>
            <person name="Ng V."/>
            <person name="Clum A."/>
            <person name="Steindorff A."/>
            <person name="Ohm R."/>
            <person name="Martin F."/>
            <person name="Silar P."/>
            <person name="Natvig D."/>
            <person name="Lalanne C."/>
            <person name="Gautier V."/>
            <person name="Ament-Velasquez S.L."/>
            <person name="Kruys A."/>
            <person name="Hutchinson M.I."/>
            <person name="Powell A.J."/>
            <person name="Barry K."/>
            <person name="Miller A.N."/>
            <person name="Grigoriev I.V."/>
            <person name="Debuchy R."/>
            <person name="Gladieux P."/>
            <person name="Thoren M.H."/>
            <person name="Johannesson H."/>
        </authorList>
    </citation>
    <scope>NUCLEOTIDE SEQUENCE</scope>
    <source>
        <strain evidence="2">CBS 118394</strain>
    </source>
</reference>
<evidence type="ECO:0000256" key="1">
    <source>
        <dbReference type="SAM" id="MobiDB-lite"/>
    </source>
</evidence>
<dbReference type="AlphaFoldDB" id="A0AAE0LZR9"/>
<feature type="compositionally biased region" description="Low complexity" evidence="1">
    <location>
        <begin position="253"/>
        <end position="282"/>
    </location>
</feature>
<feature type="region of interest" description="Disordered" evidence="1">
    <location>
        <begin position="253"/>
        <end position="298"/>
    </location>
</feature>
<name>A0AAE0LZR9_9PEZI</name>
<feature type="compositionally biased region" description="Low complexity" evidence="1">
    <location>
        <begin position="89"/>
        <end position="100"/>
    </location>
</feature>
<proteinExistence type="predicted"/>
<evidence type="ECO:0000313" key="3">
    <source>
        <dbReference type="Proteomes" id="UP001283341"/>
    </source>
</evidence>
<feature type="compositionally biased region" description="Basic and acidic residues" evidence="1">
    <location>
        <begin position="163"/>
        <end position="174"/>
    </location>
</feature>
<feature type="compositionally biased region" description="Basic and acidic residues" evidence="1">
    <location>
        <begin position="101"/>
        <end position="111"/>
    </location>
</feature>